<dbReference type="Proteomes" id="UP001500064">
    <property type="component" value="Unassembled WGS sequence"/>
</dbReference>
<dbReference type="RefSeq" id="WP_346106483.1">
    <property type="nucleotide sequence ID" value="NZ_BAAAMU010000025.1"/>
</dbReference>
<evidence type="ECO:0000313" key="1">
    <source>
        <dbReference type="EMBL" id="GAA1637615.1"/>
    </source>
</evidence>
<accession>A0ABP4RCM5</accession>
<sequence length="123" mass="13602">MIEHQIFAEKVKSTLTRAGLPIAGTFDSSLTSGVYVEIADDQRLPPELYLKWRVNPVLTHHFVQVDIARLTSDPVVAELKNAQRTMNTAIISILEFAGYVARVNQDLRPGEIHVVEPAPSPGL</sequence>
<evidence type="ECO:0000313" key="2">
    <source>
        <dbReference type="Proteomes" id="UP001500064"/>
    </source>
</evidence>
<name>A0ABP4RCM5_9ACTN</name>
<proteinExistence type="predicted"/>
<gene>
    <name evidence="1" type="ORF">GCM10009733_038390</name>
</gene>
<dbReference type="EMBL" id="BAAAMU010000025">
    <property type="protein sequence ID" value="GAA1637615.1"/>
    <property type="molecule type" value="Genomic_DNA"/>
</dbReference>
<keyword evidence="2" id="KW-1185">Reference proteome</keyword>
<comment type="caution">
    <text evidence="1">The sequence shown here is derived from an EMBL/GenBank/DDBJ whole genome shotgun (WGS) entry which is preliminary data.</text>
</comment>
<reference evidence="2" key="1">
    <citation type="journal article" date="2019" name="Int. J. Syst. Evol. Microbiol.">
        <title>The Global Catalogue of Microorganisms (GCM) 10K type strain sequencing project: providing services to taxonomists for standard genome sequencing and annotation.</title>
        <authorList>
            <consortium name="The Broad Institute Genomics Platform"/>
            <consortium name="The Broad Institute Genome Sequencing Center for Infectious Disease"/>
            <person name="Wu L."/>
            <person name="Ma J."/>
        </authorList>
    </citation>
    <scope>NUCLEOTIDE SEQUENCE [LARGE SCALE GENOMIC DNA]</scope>
    <source>
        <strain evidence="2">JCM 13929</strain>
    </source>
</reference>
<organism evidence="1 2">
    <name type="scientific">Nonomuraea maheshkhaliensis</name>
    <dbReference type="NCBI Taxonomy" id="419590"/>
    <lineage>
        <taxon>Bacteria</taxon>
        <taxon>Bacillati</taxon>
        <taxon>Actinomycetota</taxon>
        <taxon>Actinomycetes</taxon>
        <taxon>Streptosporangiales</taxon>
        <taxon>Streptosporangiaceae</taxon>
        <taxon>Nonomuraea</taxon>
    </lineage>
</organism>
<protein>
    <submittedName>
        <fullName evidence="1">Uncharacterized protein</fullName>
    </submittedName>
</protein>